<dbReference type="RefSeq" id="WP_235324058.1">
    <property type="nucleotide sequence ID" value="NZ_JAFBIT010000003.1"/>
</dbReference>
<dbReference type="PRINTS" id="PR00176">
    <property type="entry name" value="NANEUSMPORT"/>
</dbReference>
<keyword evidence="5 6" id="KW-0472">Membrane</keyword>
<keyword evidence="8" id="KW-1185">Reference proteome</keyword>
<keyword evidence="4 6" id="KW-1133">Transmembrane helix</keyword>
<keyword evidence="3 6" id="KW-0812">Transmembrane</keyword>
<feature type="transmembrane region" description="Helical" evidence="6">
    <location>
        <begin position="178"/>
        <end position="201"/>
    </location>
</feature>
<gene>
    <name evidence="7" type="ORF">JQM67_10500</name>
</gene>
<feature type="transmembrane region" description="Helical" evidence="6">
    <location>
        <begin position="221"/>
        <end position="246"/>
    </location>
</feature>
<feature type="transmembrane region" description="Helical" evidence="6">
    <location>
        <begin position="471"/>
        <end position="493"/>
    </location>
</feature>
<evidence type="ECO:0000256" key="3">
    <source>
        <dbReference type="ARBA" id="ARBA00022692"/>
    </source>
</evidence>
<organism evidence="7 8">
    <name type="scientific">Anaeromassilibacillus senegalensis</name>
    <dbReference type="NCBI Taxonomy" id="1673717"/>
    <lineage>
        <taxon>Bacteria</taxon>
        <taxon>Bacillati</taxon>
        <taxon>Bacillota</taxon>
        <taxon>Clostridia</taxon>
        <taxon>Eubacteriales</taxon>
        <taxon>Acutalibacteraceae</taxon>
        <taxon>Anaeromassilibacillus</taxon>
    </lineage>
</organism>
<dbReference type="SUPFAM" id="SSF161070">
    <property type="entry name" value="SNF-like"/>
    <property type="match status" value="1"/>
</dbReference>
<accession>A0ABS9CPG1</accession>
<comment type="caution">
    <text evidence="7">The sequence shown here is derived from an EMBL/GenBank/DDBJ whole genome shotgun (WGS) entry which is preliminary data.</text>
</comment>
<keyword evidence="2" id="KW-0813">Transport</keyword>
<evidence type="ECO:0000256" key="2">
    <source>
        <dbReference type="ARBA" id="ARBA00022448"/>
    </source>
</evidence>
<dbReference type="Proteomes" id="UP001299220">
    <property type="component" value="Unassembled WGS sequence"/>
</dbReference>
<dbReference type="PANTHER" id="PTHR11616">
    <property type="entry name" value="SODIUM/CHLORIDE DEPENDENT TRANSPORTER"/>
    <property type="match status" value="1"/>
</dbReference>
<sequence>MAREKWASRSTFILAAVGSAVGLGNAWRFPGLAAKYGGGAFLLIYILAMLIMGIPLLMMEISIGRHMRQGAPGALGGMNRKFEPLGWAATANAFFIEIYYAVVFAWVILMAVCAFKFAPLTGNSEAASGVWAELIKTTGTTSGYGTISWPVVGCLVVAWGLIYFCIRNGAHSVGKVVKYTVFLPVLCLVIMAVKGFTMPGAMEGIRTLFVPNFSALSNPNLWVEAIGQVFYSLSIMMAIMIAYGSFIDKDTNIALDSIIIAFSDLAISVLSGVVLFTTMYGTGMTTADMSTSGIGTAFMIYPMAIVNLSGSGVFNAIFAFIFYFCLCTLAIDSAFSIVEGVSTAVSDKFSLPKKKVTIWTCTISGVISLWFVTGAGLAWLDIVDHWCNNFNLIIVGILEPLAVGWCFKTAKVLDEINLNTRSFKMPGWWFKFSLKFAAPVLLSVLFVWNVVDLFVTNGGIYGSADGYSLTANLIGGWLMTALVFLSGFIVRIVAKRKKAPVSRCTWDTAPRD</sequence>
<evidence type="ECO:0000313" key="7">
    <source>
        <dbReference type="EMBL" id="MCF2653031.1"/>
    </source>
</evidence>
<dbReference type="InterPro" id="IPR000175">
    <property type="entry name" value="Na/ntran_symport"/>
</dbReference>
<dbReference type="InterPro" id="IPR037272">
    <property type="entry name" value="SNS_sf"/>
</dbReference>
<protein>
    <submittedName>
        <fullName evidence="7">Sodium-dependent transporter</fullName>
    </submittedName>
</protein>
<proteinExistence type="predicted"/>
<feature type="transmembrane region" description="Helical" evidence="6">
    <location>
        <begin position="147"/>
        <end position="166"/>
    </location>
</feature>
<feature type="transmembrane region" description="Helical" evidence="6">
    <location>
        <begin position="390"/>
        <end position="407"/>
    </location>
</feature>
<name>A0ABS9CPG1_9FIRM</name>
<feature type="transmembrane region" description="Helical" evidence="6">
    <location>
        <begin position="428"/>
        <end position="451"/>
    </location>
</feature>
<dbReference type="PANTHER" id="PTHR11616:SF240">
    <property type="entry name" value="BLOATED TUBULES, ISOFORM B-RELATED"/>
    <property type="match status" value="1"/>
</dbReference>
<evidence type="ECO:0000256" key="5">
    <source>
        <dbReference type="ARBA" id="ARBA00023136"/>
    </source>
</evidence>
<comment type="subcellular location">
    <subcellularLocation>
        <location evidence="1">Membrane</location>
        <topology evidence="1">Multi-pass membrane protein</topology>
    </subcellularLocation>
</comment>
<dbReference type="EMBL" id="JAFBIT010000003">
    <property type="protein sequence ID" value="MCF2653031.1"/>
    <property type="molecule type" value="Genomic_DNA"/>
</dbReference>
<evidence type="ECO:0000256" key="4">
    <source>
        <dbReference type="ARBA" id="ARBA00022989"/>
    </source>
</evidence>
<dbReference type="PROSITE" id="PS50267">
    <property type="entry name" value="NA_NEUROTRAN_SYMP_3"/>
    <property type="match status" value="1"/>
</dbReference>
<feature type="transmembrane region" description="Helical" evidence="6">
    <location>
        <begin position="36"/>
        <end position="58"/>
    </location>
</feature>
<feature type="transmembrane region" description="Helical" evidence="6">
    <location>
        <begin position="98"/>
        <end position="118"/>
    </location>
</feature>
<reference evidence="7 8" key="1">
    <citation type="submission" date="2020-12" db="EMBL/GenBank/DDBJ databases">
        <title>Whole genome sequences of gut porcine anaerobes.</title>
        <authorList>
            <person name="Kubasova T."/>
            <person name="Jahodarova E."/>
            <person name="Rychlik I."/>
        </authorList>
    </citation>
    <scope>NUCLEOTIDE SEQUENCE [LARGE SCALE GENOMIC DNA]</scope>
    <source>
        <strain evidence="7 8">An867</strain>
    </source>
</reference>
<feature type="transmembrane region" description="Helical" evidence="6">
    <location>
        <begin position="258"/>
        <end position="280"/>
    </location>
</feature>
<evidence type="ECO:0000256" key="1">
    <source>
        <dbReference type="ARBA" id="ARBA00004141"/>
    </source>
</evidence>
<dbReference type="Pfam" id="PF00209">
    <property type="entry name" value="SNF"/>
    <property type="match status" value="2"/>
</dbReference>
<evidence type="ECO:0000313" key="8">
    <source>
        <dbReference type="Proteomes" id="UP001299220"/>
    </source>
</evidence>
<feature type="transmembrane region" description="Helical" evidence="6">
    <location>
        <begin position="356"/>
        <end position="378"/>
    </location>
</feature>
<evidence type="ECO:0000256" key="6">
    <source>
        <dbReference type="SAM" id="Phobius"/>
    </source>
</evidence>